<accession>A0A8X6MYL8</accession>
<dbReference type="EMBL" id="BMAW01052096">
    <property type="protein sequence ID" value="GFS84233.1"/>
    <property type="molecule type" value="Genomic_DNA"/>
</dbReference>
<proteinExistence type="predicted"/>
<sequence>MQCELTEAPPRPRQRRMRYLGKRENCKTEPGAPANSLFSRERERNNKLSKTSIKKIRPVEGHHYPNARIDLDFTECTVYHVTSLL</sequence>
<evidence type="ECO:0000313" key="2">
    <source>
        <dbReference type="EMBL" id="GFS84233.1"/>
    </source>
</evidence>
<keyword evidence="3" id="KW-1185">Reference proteome</keyword>
<dbReference type="AlphaFoldDB" id="A0A8X6MYL8"/>
<organism evidence="2 3">
    <name type="scientific">Nephila pilipes</name>
    <name type="common">Giant wood spider</name>
    <name type="synonym">Nephila maculata</name>
    <dbReference type="NCBI Taxonomy" id="299642"/>
    <lineage>
        <taxon>Eukaryota</taxon>
        <taxon>Metazoa</taxon>
        <taxon>Ecdysozoa</taxon>
        <taxon>Arthropoda</taxon>
        <taxon>Chelicerata</taxon>
        <taxon>Arachnida</taxon>
        <taxon>Araneae</taxon>
        <taxon>Araneomorphae</taxon>
        <taxon>Entelegynae</taxon>
        <taxon>Araneoidea</taxon>
        <taxon>Nephilidae</taxon>
        <taxon>Nephila</taxon>
    </lineage>
</organism>
<dbReference type="Proteomes" id="UP000887013">
    <property type="component" value="Unassembled WGS sequence"/>
</dbReference>
<gene>
    <name evidence="2" type="ORF">NPIL_399341</name>
</gene>
<protein>
    <submittedName>
        <fullName evidence="2">Uncharacterized protein</fullName>
    </submittedName>
</protein>
<name>A0A8X6MYL8_NEPPI</name>
<evidence type="ECO:0000256" key="1">
    <source>
        <dbReference type="SAM" id="MobiDB-lite"/>
    </source>
</evidence>
<evidence type="ECO:0000313" key="3">
    <source>
        <dbReference type="Proteomes" id="UP000887013"/>
    </source>
</evidence>
<feature type="region of interest" description="Disordered" evidence="1">
    <location>
        <begin position="1"/>
        <end position="52"/>
    </location>
</feature>
<reference evidence="2" key="1">
    <citation type="submission" date="2020-08" db="EMBL/GenBank/DDBJ databases">
        <title>Multicomponent nature underlies the extraordinary mechanical properties of spider dragline silk.</title>
        <authorList>
            <person name="Kono N."/>
            <person name="Nakamura H."/>
            <person name="Mori M."/>
            <person name="Yoshida Y."/>
            <person name="Ohtoshi R."/>
            <person name="Malay A.D."/>
            <person name="Moran D.A.P."/>
            <person name="Tomita M."/>
            <person name="Numata K."/>
            <person name="Arakawa K."/>
        </authorList>
    </citation>
    <scope>NUCLEOTIDE SEQUENCE</scope>
</reference>
<comment type="caution">
    <text evidence="2">The sequence shown here is derived from an EMBL/GenBank/DDBJ whole genome shotgun (WGS) entry which is preliminary data.</text>
</comment>